<keyword evidence="1" id="KW-0548">Nucleotidyltransferase</keyword>
<dbReference type="PANTHER" id="PTHR21485">
    <property type="entry name" value="HAD SUPERFAMILY MEMBERS CMAS AND KDSC"/>
    <property type="match status" value="1"/>
</dbReference>
<dbReference type="Proteomes" id="UP000307140">
    <property type="component" value="Unassembled WGS sequence"/>
</dbReference>
<keyword evidence="2" id="KW-1185">Reference proteome</keyword>
<comment type="caution">
    <text evidence="1">The sequence shown here is derived from an EMBL/GenBank/DDBJ whole genome shotgun (WGS) entry which is preliminary data.</text>
</comment>
<dbReference type="EMBL" id="VANR01000006">
    <property type="protein sequence ID" value="TMM29158.1"/>
    <property type="molecule type" value="Genomic_DNA"/>
</dbReference>
<dbReference type="InterPro" id="IPR029044">
    <property type="entry name" value="Nucleotide-diphossugar_trans"/>
</dbReference>
<dbReference type="RefSeq" id="WP_138536965.1">
    <property type="nucleotide sequence ID" value="NZ_VANR01000006.1"/>
</dbReference>
<dbReference type="InterPro" id="IPR020039">
    <property type="entry name" value="PseF"/>
</dbReference>
<dbReference type="InterPro" id="IPR003329">
    <property type="entry name" value="Cytidylyl_trans"/>
</dbReference>
<dbReference type="AlphaFoldDB" id="A0A5S3N1C9"/>
<name>A0A5S3N1C9_9FLAO</name>
<dbReference type="PANTHER" id="PTHR21485:SF6">
    <property type="entry name" value="N-ACYLNEURAMINATE CYTIDYLYLTRANSFERASE-RELATED"/>
    <property type="match status" value="1"/>
</dbReference>
<dbReference type="GO" id="GO:0008781">
    <property type="term" value="F:N-acylneuraminate cytidylyltransferase activity"/>
    <property type="evidence" value="ECO:0007669"/>
    <property type="project" value="TreeGrafter"/>
</dbReference>
<organism evidence="1 2">
    <name type="scientific">Polaribacter aestuariivivens</name>
    <dbReference type="NCBI Taxonomy" id="2304626"/>
    <lineage>
        <taxon>Bacteria</taxon>
        <taxon>Pseudomonadati</taxon>
        <taxon>Bacteroidota</taxon>
        <taxon>Flavobacteriia</taxon>
        <taxon>Flavobacteriales</taxon>
        <taxon>Flavobacteriaceae</taxon>
    </lineage>
</organism>
<proteinExistence type="predicted"/>
<gene>
    <name evidence="1" type="primary">pseF</name>
    <name evidence="1" type="ORF">FDT66_12280</name>
</gene>
<protein>
    <submittedName>
        <fullName evidence="1">Pseudaminic acid cytidylyltransferase</fullName>
        <ecNumber evidence="1">2.7.7.81</ecNumber>
    </submittedName>
</protein>
<sequence>MTNLCIIPARGGSKRIPKKNIKEFLGKPIIAYSIEAAVKCELFNEVMVSTEDIEIAKVAKKFGAKVPFLRSTNNANDFAVLADVIEEVIKEYDDIEKKFDNICCLLPTAPFVNSITIRNAYNTLLEDKFDSVFPVLEFSFPIQRSLKIENKKVNMVWNEFMNTRSQDLEPRYHDSGQFYWLKSSCFKKHKKLYTSNSGAIIISELHAQDIDTETDWKLAEIKYKIMLNDQENNF</sequence>
<dbReference type="Pfam" id="PF02348">
    <property type="entry name" value="CTP_transf_3"/>
    <property type="match status" value="1"/>
</dbReference>
<dbReference type="SUPFAM" id="SSF53448">
    <property type="entry name" value="Nucleotide-diphospho-sugar transferases"/>
    <property type="match status" value="1"/>
</dbReference>
<reference evidence="1 2" key="1">
    <citation type="submission" date="2019-05" db="EMBL/GenBank/DDBJ databases">
        <title>Polaribacter aestuariivivens sp. nov., isolated from a tidal flat.</title>
        <authorList>
            <person name="Yoon J.-H."/>
        </authorList>
    </citation>
    <scope>NUCLEOTIDE SEQUENCE [LARGE SCALE GENOMIC DNA]</scope>
    <source>
        <strain evidence="1 2">DBTF-3</strain>
    </source>
</reference>
<keyword evidence="1" id="KW-0808">Transferase</keyword>
<dbReference type="CDD" id="cd02513">
    <property type="entry name" value="CMP-NeuAc_Synthase"/>
    <property type="match status" value="1"/>
</dbReference>
<dbReference type="InterPro" id="IPR050793">
    <property type="entry name" value="CMP-NeuNAc_synthase"/>
</dbReference>
<accession>A0A5S3N1C9</accession>
<dbReference type="NCBIfam" id="TIGR03584">
    <property type="entry name" value="PseF"/>
    <property type="match status" value="1"/>
</dbReference>
<dbReference type="Gene3D" id="3.90.550.10">
    <property type="entry name" value="Spore Coat Polysaccharide Biosynthesis Protein SpsA, Chain A"/>
    <property type="match status" value="1"/>
</dbReference>
<dbReference type="OrthoDB" id="9805604at2"/>
<dbReference type="EC" id="2.7.7.81" evidence="1"/>
<evidence type="ECO:0000313" key="1">
    <source>
        <dbReference type="EMBL" id="TMM29158.1"/>
    </source>
</evidence>
<evidence type="ECO:0000313" key="2">
    <source>
        <dbReference type="Proteomes" id="UP000307140"/>
    </source>
</evidence>